<dbReference type="GO" id="GO:0003723">
    <property type="term" value="F:RNA binding"/>
    <property type="evidence" value="ECO:0007669"/>
    <property type="project" value="InterPro"/>
</dbReference>
<evidence type="ECO:0000256" key="2">
    <source>
        <dbReference type="PROSITE-ProRule" id="PRU00708"/>
    </source>
</evidence>
<dbReference type="Gene3D" id="1.25.40.10">
    <property type="entry name" value="Tetratricopeptide repeat domain"/>
    <property type="match status" value="1"/>
</dbReference>
<dbReference type="PROSITE" id="PS51375">
    <property type="entry name" value="PPR"/>
    <property type="match status" value="1"/>
</dbReference>
<dbReference type="PANTHER" id="PTHR47926:SF540">
    <property type="entry name" value="PENTATRICOPEPTIDE REPEAT-CONTAINING PROTEIN"/>
    <property type="match status" value="1"/>
</dbReference>
<feature type="repeat" description="PPR" evidence="2">
    <location>
        <begin position="117"/>
        <end position="151"/>
    </location>
</feature>
<keyword evidence="1" id="KW-0677">Repeat</keyword>
<proteinExistence type="predicted"/>
<dbReference type="NCBIfam" id="TIGR00756">
    <property type="entry name" value="PPR"/>
    <property type="match status" value="1"/>
</dbReference>
<dbReference type="PANTHER" id="PTHR47926">
    <property type="entry name" value="PENTATRICOPEPTIDE REPEAT-CONTAINING PROTEIN"/>
    <property type="match status" value="1"/>
</dbReference>
<dbReference type="AlphaFoldDB" id="A0AAD4P9C2"/>
<sequence length="159" mass="17995">MHHLLQLKTNERIGQMSLFFLTKHVYRSLPAPAIRSPPTLPSQSLTNPHEINCHIISSNKKITSYIRCGDLNLALQVFWSMKVRTTVSWNSILAGFSSKPGKLSEAAQLFNEIAEPDNVSYNLMLACYFRNGNVVAAKDFFDKIPVRDTASWIVMILQQ</sequence>
<comment type="caution">
    <text evidence="3">The sequence shown here is derived from an EMBL/GenBank/DDBJ whole genome shotgun (WGS) entry which is preliminary data.</text>
</comment>
<dbReference type="InterPro" id="IPR011990">
    <property type="entry name" value="TPR-like_helical_dom_sf"/>
</dbReference>
<name>A0AAD4P9C2_PERFH</name>
<dbReference type="Pfam" id="PF01535">
    <property type="entry name" value="PPR"/>
    <property type="match status" value="2"/>
</dbReference>
<evidence type="ECO:0008006" key="5">
    <source>
        <dbReference type="Google" id="ProtNLM"/>
    </source>
</evidence>
<organism evidence="3 4">
    <name type="scientific">Perilla frutescens var. hirtella</name>
    <name type="common">Perilla citriodora</name>
    <name type="synonym">Perilla setoyensis</name>
    <dbReference type="NCBI Taxonomy" id="608512"/>
    <lineage>
        <taxon>Eukaryota</taxon>
        <taxon>Viridiplantae</taxon>
        <taxon>Streptophyta</taxon>
        <taxon>Embryophyta</taxon>
        <taxon>Tracheophyta</taxon>
        <taxon>Spermatophyta</taxon>
        <taxon>Magnoliopsida</taxon>
        <taxon>eudicotyledons</taxon>
        <taxon>Gunneridae</taxon>
        <taxon>Pentapetalae</taxon>
        <taxon>asterids</taxon>
        <taxon>lamiids</taxon>
        <taxon>Lamiales</taxon>
        <taxon>Lamiaceae</taxon>
        <taxon>Nepetoideae</taxon>
        <taxon>Elsholtzieae</taxon>
        <taxon>Perilla</taxon>
    </lineage>
</organism>
<dbReference type="EMBL" id="SDAM02000089">
    <property type="protein sequence ID" value="KAH6831578.1"/>
    <property type="molecule type" value="Genomic_DNA"/>
</dbReference>
<protein>
    <recommendedName>
        <fullName evidence="5">Pentatricopeptide repeat-containing protein</fullName>
    </recommendedName>
</protein>
<dbReference type="InterPro" id="IPR002885">
    <property type="entry name" value="PPR_rpt"/>
</dbReference>
<evidence type="ECO:0000313" key="3">
    <source>
        <dbReference type="EMBL" id="KAH6831578.1"/>
    </source>
</evidence>
<evidence type="ECO:0000313" key="4">
    <source>
        <dbReference type="Proteomes" id="UP001190926"/>
    </source>
</evidence>
<dbReference type="Proteomes" id="UP001190926">
    <property type="component" value="Unassembled WGS sequence"/>
</dbReference>
<reference evidence="3 4" key="1">
    <citation type="journal article" date="2021" name="Nat. Commun.">
        <title>Incipient diploidization of the medicinal plant Perilla within 10,000 years.</title>
        <authorList>
            <person name="Zhang Y."/>
            <person name="Shen Q."/>
            <person name="Leng L."/>
            <person name="Zhang D."/>
            <person name="Chen S."/>
            <person name="Shi Y."/>
            <person name="Ning Z."/>
            <person name="Chen S."/>
        </authorList>
    </citation>
    <scope>NUCLEOTIDE SEQUENCE [LARGE SCALE GENOMIC DNA]</scope>
    <source>
        <strain evidence="4">cv. PC099</strain>
    </source>
</reference>
<dbReference type="GO" id="GO:0009451">
    <property type="term" value="P:RNA modification"/>
    <property type="evidence" value="ECO:0007669"/>
    <property type="project" value="InterPro"/>
</dbReference>
<evidence type="ECO:0000256" key="1">
    <source>
        <dbReference type="ARBA" id="ARBA00022737"/>
    </source>
</evidence>
<dbReference type="InterPro" id="IPR046960">
    <property type="entry name" value="PPR_At4g14850-like_plant"/>
</dbReference>
<gene>
    <name evidence="3" type="ORF">C2S53_018994</name>
</gene>
<keyword evidence="4" id="KW-1185">Reference proteome</keyword>
<accession>A0AAD4P9C2</accession>